<protein>
    <submittedName>
        <fullName evidence="1">Uncharacterized protein</fullName>
    </submittedName>
</protein>
<evidence type="ECO:0000313" key="1">
    <source>
        <dbReference type="EMBL" id="CAG9938914.1"/>
    </source>
</evidence>
<sequence length="563" mass="64569">MSGLPSYEFEEVFGGACIDALAAEYMDRTEGKIPVDEIKNYTDEERERLIEIIADDTMKLLRVDPKIYLQARDGLISKIKLTNLLKHDNYNRFGATKDIRVKMKDLEKLVRIHKRDIMIPWIQIGIYVAAKWIRKIEGGVNDALTRQMRSYRMYEKAATAAIAYNDNDCNKCFFLNNCPQSLSCISRVPAQDEKNMSNKKRPKQSKAPTTEVEEPEPKVQGEVNFQDMHSNKAGLIGELSVFDETRPKVTRPKSRTYEVEMTITREEVEQKHKDLLGKLGSFRHTDQKGLADQINEILPEEFHVLSDDAKNKLGVWATNNNRKDLIERVSQVLDKDAETYTGFITKTDPHIMNWTCDPMYELGNHAHALALKSTDSYMYVAWTAMGWRIKKGALYQSNYIEYLESVNEKLRASSVTQMDVKGIIAEAFASNRGAVNVEGNETDAPVTREDIEKIIADRIASIQKKVEDERKEFGPLATREDIERMMKATRENTIKASGQSEPDRELYKFSHEVARLSGENKRLHEDNDRLHAENQHLRAAAKIPDVSDERELRSRKRGNNQMS</sequence>
<reference evidence="1" key="2">
    <citation type="submission" date="2021-10" db="EMBL/GenBank/DDBJ databases">
        <authorList>
            <person name="Piombo E."/>
        </authorList>
    </citation>
    <scope>NUCLEOTIDE SEQUENCE</scope>
</reference>
<accession>A0ACA9TDF7</accession>
<organism evidence="1 2">
    <name type="scientific">Clonostachys rosea f. rosea IK726</name>
    <dbReference type="NCBI Taxonomy" id="1349383"/>
    <lineage>
        <taxon>Eukaryota</taxon>
        <taxon>Fungi</taxon>
        <taxon>Dikarya</taxon>
        <taxon>Ascomycota</taxon>
        <taxon>Pezizomycotina</taxon>
        <taxon>Sordariomycetes</taxon>
        <taxon>Hypocreomycetidae</taxon>
        <taxon>Hypocreales</taxon>
        <taxon>Bionectriaceae</taxon>
        <taxon>Clonostachys</taxon>
    </lineage>
</organism>
<reference evidence="1" key="1">
    <citation type="submission" date="2020-04" db="EMBL/GenBank/DDBJ databases">
        <authorList>
            <person name="Broberg M."/>
        </authorList>
    </citation>
    <scope>NUCLEOTIDE SEQUENCE</scope>
</reference>
<dbReference type="Proteomes" id="UP000836387">
    <property type="component" value="Unassembled WGS sequence"/>
</dbReference>
<name>A0ACA9TDF7_BIOOC</name>
<proteinExistence type="predicted"/>
<comment type="caution">
    <text evidence="1">The sequence shown here is derived from an EMBL/GenBank/DDBJ whole genome shotgun (WGS) entry which is preliminary data.</text>
</comment>
<keyword evidence="2" id="KW-1185">Reference proteome</keyword>
<evidence type="ECO:0000313" key="2">
    <source>
        <dbReference type="Proteomes" id="UP000836387"/>
    </source>
</evidence>
<gene>
    <name evidence="1" type="ORF">CRV2_00007347</name>
</gene>
<dbReference type="EMBL" id="CADEHS020000003">
    <property type="protein sequence ID" value="CAG9938914.1"/>
    <property type="molecule type" value="Genomic_DNA"/>
</dbReference>